<dbReference type="EMBL" id="JAIWYP010000008">
    <property type="protein sequence ID" value="KAH3787224.1"/>
    <property type="molecule type" value="Genomic_DNA"/>
</dbReference>
<reference evidence="3" key="2">
    <citation type="submission" date="2020-11" db="EMBL/GenBank/DDBJ databases">
        <authorList>
            <person name="McCartney M.A."/>
            <person name="Auch B."/>
            <person name="Kono T."/>
            <person name="Mallez S."/>
            <person name="Becker A."/>
            <person name="Gohl D.M."/>
            <person name="Silverstein K.A.T."/>
            <person name="Koren S."/>
            <person name="Bechman K.B."/>
            <person name="Herman A."/>
            <person name="Abrahante J.E."/>
            <person name="Garbe J."/>
        </authorList>
    </citation>
    <scope>NUCLEOTIDE SEQUENCE</scope>
    <source>
        <strain evidence="3">Duluth1</strain>
        <tissue evidence="3">Whole animal</tissue>
    </source>
</reference>
<evidence type="ECO:0000256" key="1">
    <source>
        <dbReference type="SAM" id="Coils"/>
    </source>
</evidence>
<gene>
    <name evidence="3" type="ORF">DPMN_165344</name>
</gene>
<feature type="compositionally biased region" description="Polar residues" evidence="2">
    <location>
        <begin position="30"/>
        <end position="44"/>
    </location>
</feature>
<keyword evidence="1" id="KW-0175">Coiled coil</keyword>
<evidence type="ECO:0000313" key="4">
    <source>
        <dbReference type="Proteomes" id="UP000828390"/>
    </source>
</evidence>
<protein>
    <submittedName>
        <fullName evidence="3">Uncharacterized protein</fullName>
    </submittedName>
</protein>
<evidence type="ECO:0000256" key="2">
    <source>
        <dbReference type="SAM" id="MobiDB-lite"/>
    </source>
</evidence>
<name>A0A9D4EUL7_DREPO</name>
<organism evidence="3 4">
    <name type="scientific">Dreissena polymorpha</name>
    <name type="common">Zebra mussel</name>
    <name type="synonym">Mytilus polymorpha</name>
    <dbReference type="NCBI Taxonomy" id="45954"/>
    <lineage>
        <taxon>Eukaryota</taxon>
        <taxon>Metazoa</taxon>
        <taxon>Spiralia</taxon>
        <taxon>Lophotrochozoa</taxon>
        <taxon>Mollusca</taxon>
        <taxon>Bivalvia</taxon>
        <taxon>Autobranchia</taxon>
        <taxon>Heteroconchia</taxon>
        <taxon>Euheterodonta</taxon>
        <taxon>Imparidentia</taxon>
        <taxon>Neoheterodontei</taxon>
        <taxon>Myida</taxon>
        <taxon>Dreissenoidea</taxon>
        <taxon>Dreissenidae</taxon>
        <taxon>Dreissena</taxon>
    </lineage>
</organism>
<feature type="coiled-coil region" evidence="1">
    <location>
        <begin position="103"/>
        <end position="144"/>
    </location>
</feature>
<accession>A0A9D4EUL7</accession>
<dbReference type="AlphaFoldDB" id="A0A9D4EUL7"/>
<sequence>MSSGKSEQPKLNFKGQKPLTKPANKKQRADSNNSTNTSMDELYNINTQLEAMTEGLSELREDIKSMLKREEIEDLIKKTVSSIMSKIELTMTKTIETEVTKQTQTLNEKLTSVEFENQQLKQKLSDLENSNKKAISELQSQFENNFETSREALKLANYNEQYSRKNNVKIMDITEASDESETSLIDCVFKNP</sequence>
<proteinExistence type="predicted"/>
<comment type="caution">
    <text evidence="3">The sequence shown here is derived from an EMBL/GenBank/DDBJ whole genome shotgun (WGS) entry which is preliminary data.</text>
</comment>
<reference evidence="3" key="1">
    <citation type="journal article" date="2019" name="bioRxiv">
        <title>The Genome of the Zebra Mussel, Dreissena polymorpha: A Resource for Invasive Species Research.</title>
        <authorList>
            <person name="McCartney M.A."/>
            <person name="Auch B."/>
            <person name="Kono T."/>
            <person name="Mallez S."/>
            <person name="Zhang Y."/>
            <person name="Obille A."/>
            <person name="Becker A."/>
            <person name="Abrahante J.E."/>
            <person name="Garbe J."/>
            <person name="Badalamenti J.P."/>
            <person name="Herman A."/>
            <person name="Mangelson H."/>
            <person name="Liachko I."/>
            <person name="Sullivan S."/>
            <person name="Sone E.D."/>
            <person name="Koren S."/>
            <person name="Silverstein K.A.T."/>
            <person name="Beckman K.B."/>
            <person name="Gohl D.M."/>
        </authorList>
    </citation>
    <scope>NUCLEOTIDE SEQUENCE</scope>
    <source>
        <strain evidence="3">Duluth1</strain>
        <tissue evidence="3">Whole animal</tissue>
    </source>
</reference>
<dbReference type="Proteomes" id="UP000828390">
    <property type="component" value="Unassembled WGS sequence"/>
</dbReference>
<keyword evidence="4" id="KW-1185">Reference proteome</keyword>
<evidence type="ECO:0000313" key="3">
    <source>
        <dbReference type="EMBL" id="KAH3787224.1"/>
    </source>
</evidence>
<feature type="region of interest" description="Disordered" evidence="2">
    <location>
        <begin position="1"/>
        <end position="44"/>
    </location>
</feature>